<gene>
    <name evidence="2" type="ORF">HYZ11_18220</name>
</gene>
<evidence type="ECO:0000256" key="1">
    <source>
        <dbReference type="SAM" id="MobiDB-lite"/>
    </source>
</evidence>
<comment type="caution">
    <text evidence="2">The sequence shown here is derived from an EMBL/GenBank/DDBJ whole genome shotgun (WGS) entry which is preliminary data.</text>
</comment>
<proteinExistence type="predicted"/>
<evidence type="ECO:0000313" key="2">
    <source>
        <dbReference type="EMBL" id="MBI3129548.1"/>
    </source>
</evidence>
<organism evidence="2 3">
    <name type="scientific">Tectimicrobiota bacterium</name>
    <dbReference type="NCBI Taxonomy" id="2528274"/>
    <lineage>
        <taxon>Bacteria</taxon>
        <taxon>Pseudomonadati</taxon>
        <taxon>Nitrospinota/Tectimicrobiota group</taxon>
        <taxon>Candidatus Tectimicrobiota</taxon>
    </lineage>
</organism>
<dbReference type="Proteomes" id="UP000782312">
    <property type="component" value="Unassembled WGS sequence"/>
</dbReference>
<evidence type="ECO:0000313" key="3">
    <source>
        <dbReference type="Proteomes" id="UP000782312"/>
    </source>
</evidence>
<accession>A0A932I2L1</accession>
<name>A0A932I2L1_UNCTE</name>
<feature type="compositionally biased region" description="Basic and acidic residues" evidence="1">
    <location>
        <begin position="305"/>
        <end position="318"/>
    </location>
</feature>
<dbReference type="Gene3D" id="3.20.20.150">
    <property type="entry name" value="Divalent-metal-dependent TIM barrel enzymes"/>
    <property type="match status" value="1"/>
</dbReference>
<sequence>MLILHTGFLRPLFPPKPAAAGAPASDWLRALSEAQAGALLLDREIPAWAWPGIENALRPPGGSFLAWAMHPPAFRLPGAPAAPPEGYPLASLDKEARQTALRAHLDCLPLAERLECRLWVLRLGRVEMDDPMPELADLFRRERLPESEEGIERGKAILADRAARAGKIAGAARWSLEKLFKPAERQGLALCLETAWDVRGYPTYREARELLEEFAGAPLGWWHNAGHASAHAQLGLAQESTILERLGPWMRGGTFHGARGALDHLPPEEGVGDLRSLAGKTPAGLPWAVDVRRRRAGGRPSAGQADREAWAREKERQGRKGLSASPAPEEEETLPAAPGLVREVMEGLAGMGF</sequence>
<dbReference type="InterPro" id="IPR036237">
    <property type="entry name" value="Xyl_isomerase-like_sf"/>
</dbReference>
<dbReference type="EMBL" id="JACPUR010000041">
    <property type="protein sequence ID" value="MBI3129548.1"/>
    <property type="molecule type" value="Genomic_DNA"/>
</dbReference>
<feature type="region of interest" description="Disordered" evidence="1">
    <location>
        <begin position="295"/>
        <end position="339"/>
    </location>
</feature>
<dbReference type="AlphaFoldDB" id="A0A932I2L1"/>
<protein>
    <submittedName>
        <fullName evidence="2">Uncharacterized protein</fullName>
    </submittedName>
</protein>
<reference evidence="2" key="1">
    <citation type="submission" date="2020-07" db="EMBL/GenBank/DDBJ databases">
        <title>Huge and variable diversity of episymbiotic CPR bacteria and DPANN archaea in groundwater ecosystems.</title>
        <authorList>
            <person name="He C.Y."/>
            <person name="Keren R."/>
            <person name="Whittaker M."/>
            <person name="Farag I.F."/>
            <person name="Doudna J."/>
            <person name="Cate J.H.D."/>
            <person name="Banfield J.F."/>
        </authorList>
    </citation>
    <scope>NUCLEOTIDE SEQUENCE</scope>
    <source>
        <strain evidence="2">NC_groundwater_763_Ag_S-0.2um_68_21</strain>
    </source>
</reference>
<dbReference type="SUPFAM" id="SSF51658">
    <property type="entry name" value="Xylose isomerase-like"/>
    <property type="match status" value="1"/>
</dbReference>